<evidence type="ECO:0000256" key="1">
    <source>
        <dbReference type="SAM" id="MobiDB-lite"/>
    </source>
</evidence>
<reference evidence="3" key="1">
    <citation type="submission" date="2015-03" db="EMBL/GenBank/DDBJ databases">
        <authorList>
            <consortium name="Pathogen Informatics"/>
        </authorList>
    </citation>
    <scope>NUCLEOTIDE SEQUENCE [LARGE SCALE GENOMIC DNA]</scope>
    <source>
        <strain evidence="3">N09902308</strain>
    </source>
</reference>
<evidence type="ECO:0000313" key="2">
    <source>
        <dbReference type="EMBL" id="CPB22455.1"/>
    </source>
</evidence>
<dbReference type="AlphaFoldDB" id="A0A916LH00"/>
<feature type="compositionally biased region" description="Polar residues" evidence="1">
    <location>
        <begin position="1"/>
        <end position="19"/>
    </location>
</feature>
<proteinExistence type="predicted"/>
<gene>
    <name evidence="2" type="ORF">ERS007739_05134</name>
</gene>
<dbReference type="Proteomes" id="UP000039021">
    <property type="component" value="Unassembled WGS sequence"/>
</dbReference>
<feature type="region of interest" description="Disordered" evidence="1">
    <location>
        <begin position="1"/>
        <end position="66"/>
    </location>
</feature>
<accession>A0A916LH00</accession>
<dbReference type="EMBL" id="CSBK01003774">
    <property type="protein sequence ID" value="CPB22455.1"/>
    <property type="molecule type" value="Genomic_DNA"/>
</dbReference>
<organism evidence="2 3">
    <name type="scientific">Mycobacterium tuberculosis</name>
    <dbReference type="NCBI Taxonomy" id="1773"/>
    <lineage>
        <taxon>Bacteria</taxon>
        <taxon>Bacillati</taxon>
        <taxon>Actinomycetota</taxon>
        <taxon>Actinomycetes</taxon>
        <taxon>Mycobacteriales</taxon>
        <taxon>Mycobacteriaceae</taxon>
        <taxon>Mycobacterium</taxon>
        <taxon>Mycobacterium tuberculosis complex</taxon>
    </lineage>
</organism>
<sequence length="66" mass="6591">MVTRSISVPSCQGRGTCSATLEDKQMSTESSANGSAMPDARTNMPGRPVNAGPAACISSGSGSTPM</sequence>
<comment type="caution">
    <text evidence="2">The sequence shown here is derived from an EMBL/GenBank/DDBJ whole genome shotgun (WGS) entry which is preliminary data.</text>
</comment>
<name>A0A916LH00_MYCTX</name>
<protein>
    <submittedName>
        <fullName evidence="2">Uncharacterized protein</fullName>
    </submittedName>
</protein>
<evidence type="ECO:0000313" key="3">
    <source>
        <dbReference type="Proteomes" id="UP000039021"/>
    </source>
</evidence>